<dbReference type="GO" id="GO:0005524">
    <property type="term" value="F:ATP binding"/>
    <property type="evidence" value="ECO:0007669"/>
    <property type="project" value="UniProtKB-UniRule"/>
</dbReference>
<feature type="binding site" evidence="14">
    <location>
        <position position="1068"/>
    </location>
    <ligand>
        <name>ATP</name>
        <dbReference type="ChEBI" id="CHEBI:30616"/>
    </ligand>
</feature>
<dbReference type="NCBIfam" id="TIGR01652">
    <property type="entry name" value="ATPase-Plipid"/>
    <property type="match status" value="1"/>
</dbReference>
<dbReference type="GO" id="GO:0045332">
    <property type="term" value="P:phospholipid translocation"/>
    <property type="evidence" value="ECO:0007669"/>
    <property type="project" value="TreeGrafter"/>
</dbReference>
<dbReference type="NCBIfam" id="TIGR01494">
    <property type="entry name" value="ATPase_P-type"/>
    <property type="match status" value="1"/>
</dbReference>
<dbReference type="InterPro" id="IPR036412">
    <property type="entry name" value="HAD-like_sf"/>
</dbReference>
<dbReference type="InterPro" id="IPR032630">
    <property type="entry name" value="P_typ_ATPase_c"/>
</dbReference>
<feature type="binding site" evidence="14">
    <location>
        <position position="884"/>
    </location>
    <ligand>
        <name>ATP</name>
        <dbReference type="ChEBI" id="CHEBI:30616"/>
    </ligand>
</feature>
<dbReference type="InterPro" id="IPR001757">
    <property type="entry name" value="P_typ_ATPase"/>
</dbReference>
<feature type="domain" description="P-type ATPase C-terminal" evidence="20">
    <location>
        <begin position="1090"/>
        <end position="1340"/>
    </location>
</feature>
<name>A0A2P6V6U5_9CHLO</name>
<evidence type="ECO:0000256" key="10">
    <source>
        <dbReference type="ARBA" id="ARBA00022989"/>
    </source>
</evidence>
<proteinExistence type="inferred from homology"/>
<evidence type="ECO:0000256" key="13">
    <source>
        <dbReference type="PIRSR" id="PIRSR606539-1"/>
    </source>
</evidence>
<feature type="transmembrane region" description="Helical" evidence="16">
    <location>
        <begin position="1154"/>
        <end position="1174"/>
    </location>
</feature>
<dbReference type="SFLD" id="SFLDF00027">
    <property type="entry name" value="p-type_atpase"/>
    <property type="match status" value="1"/>
</dbReference>
<keyword evidence="4 16" id="KW-0812">Transmembrane</keyword>
<keyword evidence="9 16" id="KW-1278">Translocase</keyword>
<evidence type="ECO:0000259" key="18">
    <source>
        <dbReference type="Pfam" id="PF00122"/>
    </source>
</evidence>
<dbReference type="InterPro" id="IPR023214">
    <property type="entry name" value="HAD_sf"/>
</dbReference>
<feature type="compositionally biased region" description="Basic and acidic residues" evidence="17">
    <location>
        <begin position="1383"/>
        <end position="1392"/>
    </location>
</feature>
<evidence type="ECO:0000256" key="17">
    <source>
        <dbReference type="SAM" id="MobiDB-lite"/>
    </source>
</evidence>
<evidence type="ECO:0000256" key="11">
    <source>
        <dbReference type="ARBA" id="ARBA00023136"/>
    </source>
</evidence>
<feature type="transmembrane region" description="Helical" evidence="16">
    <location>
        <begin position="1126"/>
        <end position="1142"/>
    </location>
</feature>
<feature type="binding site" evidence="14">
    <location>
        <position position="883"/>
    </location>
    <ligand>
        <name>ATP</name>
        <dbReference type="ChEBI" id="CHEBI:30616"/>
    </ligand>
</feature>
<dbReference type="Pfam" id="PF13246">
    <property type="entry name" value="Cation_ATPase"/>
    <property type="match status" value="1"/>
</dbReference>
<evidence type="ECO:0000313" key="22">
    <source>
        <dbReference type="Proteomes" id="UP000239649"/>
    </source>
</evidence>
<evidence type="ECO:0000259" key="20">
    <source>
        <dbReference type="Pfam" id="PF16212"/>
    </source>
</evidence>
<dbReference type="OrthoDB" id="377733at2759"/>
<dbReference type="SUPFAM" id="SSF81660">
    <property type="entry name" value="Metal cation-transporting ATPase, ATP-binding domain N"/>
    <property type="match status" value="1"/>
</dbReference>
<keyword evidence="7 14" id="KW-0067">ATP-binding</keyword>
<comment type="caution">
    <text evidence="21">The sequence shown here is derived from an EMBL/GenBank/DDBJ whole genome shotgun (WGS) entry which is preliminary data.</text>
</comment>
<dbReference type="Gene3D" id="3.40.1110.10">
    <property type="entry name" value="Calcium-transporting ATPase, cytoplasmic domain N"/>
    <property type="match status" value="2"/>
</dbReference>
<keyword evidence="22" id="KW-1185">Reference proteome</keyword>
<feature type="transmembrane region" description="Helical" evidence="16">
    <location>
        <begin position="454"/>
        <end position="476"/>
    </location>
</feature>
<dbReference type="InterPro" id="IPR006539">
    <property type="entry name" value="P-type_ATPase_IV"/>
</dbReference>
<dbReference type="SUPFAM" id="SSF81653">
    <property type="entry name" value="Calcium ATPase, transduction domain A"/>
    <property type="match status" value="1"/>
</dbReference>
<feature type="binding site" evidence="14">
    <location>
        <position position="803"/>
    </location>
    <ligand>
        <name>ATP</name>
        <dbReference type="ChEBI" id="CHEBI:30616"/>
    </ligand>
</feature>
<evidence type="ECO:0000256" key="1">
    <source>
        <dbReference type="ARBA" id="ARBA00004141"/>
    </source>
</evidence>
<keyword evidence="6 14" id="KW-0547">Nucleotide-binding</keyword>
<feature type="binding site" evidence="15">
    <location>
        <position position="1068"/>
    </location>
    <ligand>
        <name>Mg(2+)</name>
        <dbReference type="ChEBI" id="CHEBI:18420"/>
    </ligand>
</feature>
<feature type="transmembrane region" description="Helical" evidence="16">
    <location>
        <begin position="1308"/>
        <end position="1330"/>
    </location>
</feature>
<sequence length="1475" mass="162365">MSAGGERQRRVPPALQLELPEEEAIQFGVQQEPAAARSESNSSQASRRASPGAFGKALGWMGLGSARGAQSSAQNLPDAAAPRVSVQPLKLAAADAKYVTLQKLNERIDSKELGPTEKTRIIYSDVARGAEEPQHDFPSNRVITSKYNIVTFLPIFLFEMFSRVAYLYFLLQAGLSWWSVVSPFSGYGSTAALVFVLAVAAVKAIWEDVKRHHEDKSMNTATTHRVKSDGTVEDIPWTDVKVGDVIVVRDEELFPADLMCLYSELPENVCYIKTTNLDGETNLKIKKPLDFKGLPSDSLADVMRLHITLTAEEANRNLSKFKGKVTVADKRLRDMPLSPGPAAAAVAAADATPSLEIPVTLNEMLLRGCMLKNSMAIAGLVVYTGKETRIQMNAAKTPLKVGSFDRFLNLQIALVIAMQLAMCLFCAIANYIWIKDEGRKHYYLALDTYVEGNWSSPAAQICLTFLTFWILLSYLVPISLFVTLEIVKFWQGFVFVNFDRDMRIMGVDGDGKPKWEWARCRNSNLNEDLGKIEYIFSDKTGTLTSNEMQLRQIAVKGVAYGDAELRLEERTDSTGLAALRLFDQRLYKAAAKVQRSSSWSGLVTAGGSRRAVMAHPTSYPNLDLAGSLGIAEEVPLAPTSHESHLESAGSGASAKHDWEEGSTALGHHLIDFWTNICLCQSLILEKDPQNPEGPQTYQGPSPDEVALVEAARQMGFEFKARTQNEVVLEILGQAVTYEVLNVMEYSSDRGCMSVIARAPDGTIRLFCKGSDAKVLKKVRADTPADLFDNTNANLHYFAKQGLRTLVVGNKIIDDKAYQAWDKRYQEAASSFVERDEKMDALGREIEDGLELIGVTAIEDKLQEGVPAAIQTLLDASIRVWMITGDKQETAVNIAVSCRLVNNPDEVMMLNVDDQTQKGDNHDDKAAAAALEADAKLDAFLHQVAKMYEADTGATLVSVKKGAEATPVDLAEAIPGEWQRAELAVDGPTLNHVLADSKMRHKLAVLAAHCSGVVVSRSSPSQKAAIVKMMTKYEMWKAAGQTRGLRRWYAMHKRRLQGKMLSIGDGANDVAMLQTADVGVGIMGKEGRQAVNNSDYAIAQFRFLVPLLLVHGNLSYYRLARLIKYSFYKNITFAFVLFYYQFYNGFSGQALVDSITAAVFNVVFTSLPILLFSILDRPVKNLRALVRYPQLYDKRSSRSLTTMSFWKTGVLLGVIHGAVCFFVPYYSLATSGSHNVTDVYSLGKIAFVALLGTVTLEVGLVARYWTWLFGIVTALSYLSVYPFMVIFPLAELGFGFYDPSNIGVSDEVLASPTFWLVILVCYVICFGMRFAERTGNWAFKPQDSFILSEKERKDGLMRDLSAPTRKRLAELGTVRARHSSKTAAHGDPERGGELELENSGEPPLRAQYGSSTSAAVRDWQSGAADGLEARGSSGEQQDGVGQMRGPWDGLAARSSSVVRFASHARSASGTQFPLQR</sequence>
<dbReference type="Pfam" id="PF16209">
    <property type="entry name" value="PhoLip_ATPase_N"/>
    <property type="match status" value="1"/>
</dbReference>
<dbReference type="InterPro" id="IPR023299">
    <property type="entry name" value="ATPase_P-typ_cyto_dom_N"/>
</dbReference>
<dbReference type="STRING" id="554055.A0A2P6V6U5"/>
<comment type="catalytic activity">
    <reaction evidence="12 16">
        <text>ATP + H2O + phospholipidSide 1 = ADP + phosphate + phospholipidSide 2.</text>
        <dbReference type="EC" id="7.6.2.1"/>
    </reaction>
</comment>
<feature type="transmembrane region" description="Helical" evidence="16">
    <location>
        <begin position="149"/>
        <end position="169"/>
    </location>
</feature>
<dbReference type="PANTHER" id="PTHR24092:SF150">
    <property type="entry name" value="PHOSPHOLIPID-TRANSPORTING ATPASE"/>
    <property type="match status" value="1"/>
</dbReference>
<feature type="binding site" evidence="14">
    <location>
        <position position="539"/>
    </location>
    <ligand>
        <name>ATP</name>
        <dbReference type="ChEBI" id="CHEBI:30616"/>
    </ligand>
</feature>
<feature type="domain" description="P-type ATPase N-terminal" evidence="19">
    <location>
        <begin position="132"/>
        <end position="187"/>
    </location>
</feature>
<evidence type="ECO:0000256" key="7">
    <source>
        <dbReference type="ARBA" id="ARBA00022840"/>
    </source>
</evidence>
<feature type="compositionally biased region" description="Polar residues" evidence="17">
    <location>
        <begin position="38"/>
        <end position="47"/>
    </location>
</feature>
<feature type="transmembrane region" description="Helical" evidence="16">
    <location>
        <begin position="1266"/>
        <end position="1288"/>
    </location>
</feature>
<dbReference type="PRINTS" id="PR00119">
    <property type="entry name" value="CATATPASE"/>
</dbReference>
<feature type="binding site" evidence="14">
    <location>
        <position position="885"/>
    </location>
    <ligand>
        <name>ATP</name>
        <dbReference type="ChEBI" id="CHEBI:30616"/>
    </ligand>
</feature>
<feature type="binding site" evidence="14">
    <location>
        <position position="1016"/>
    </location>
    <ligand>
        <name>ATP</name>
        <dbReference type="ChEBI" id="CHEBI:30616"/>
    </ligand>
</feature>
<feature type="transmembrane region" description="Helical" evidence="16">
    <location>
        <begin position="412"/>
        <end position="434"/>
    </location>
</feature>
<dbReference type="InterPro" id="IPR008250">
    <property type="entry name" value="ATPase_P-typ_transduc_dom_A_sf"/>
</dbReference>
<dbReference type="SUPFAM" id="SSF81665">
    <property type="entry name" value="Calcium ATPase, transmembrane domain M"/>
    <property type="match status" value="1"/>
</dbReference>
<dbReference type="SFLD" id="SFLDS00003">
    <property type="entry name" value="Haloacid_Dehalogenase"/>
    <property type="match status" value="1"/>
</dbReference>
<feature type="binding site" evidence="15">
    <location>
        <position position="1064"/>
    </location>
    <ligand>
        <name>Mg(2+)</name>
        <dbReference type="ChEBI" id="CHEBI:18420"/>
    </ligand>
</feature>
<feature type="binding site" evidence="14">
    <location>
        <position position="538"/>
    </location>
    <ligand>
        <name>ATP</name>
        <dbReference type="ChEBI" id="CHEBI:30616"/>
    </ligand>
</feature>
<evidence type="ECO:0000256" key="8">
    <source>
        <dbReference type="ARBA" id="ARBA00022842"/>
    </source>
</evidence>
<feature type="region of interest" description="Disordered" evidence="17">
    <location>
        <begin position="1372"/>
        <end position="1447"/>
    </location>
</feature>
<keyword evidence="11 16" id="KW-0472">Membrane</keyword>
<feature type="domain" description="P-type ATPase A" evidence="18">
    <location>
        <begin position="220"/>
        <end position="286"/>
    </location>
</feature>
<dbReference type="InterPro" id="IPR018303">
    <property type="entry name" value="ATPase_P-typ_P_site"/>
</dbReference>
<dbReference type="EMBL" id="LHPF02000024">
    <property type="protein sequence ID" value="PSC69805.1"/>
    <property type="molecule type" value="Genomic_DNA"/>
</dbReference>
<reference evidence="21 22" key="1">
    <citation type="journal article" date="2018" name="Plant J.">
        <title>Genome sequences of Chlorella sorokiniana UTEX 1602 and Micractinium conductrix SAG 241.80: implications to maltose excretion by a green alga.</title>
        <authorList>
            <person name="Arriola M.B."/>
            <person name="Velmurugan N."/>
            <person name="Zhang Y."/>
            <person name="Plunkett M.H."/>
            <person name="Hondzo H."/>
            <person name="Barney B.M."/>
        </authorList>
    </citation>
    <scope>NUCLEOTIDE SEQUENCE [LARGE SCALE GENOMIC DNA]</scope>
    <source>
        <strain evidence="21 22">SAG 241.80</strain>
    </source>
</reference>
<evidence type="ECO:0000256" key="4">
    <source>
        <dbReference type="ARBA" id="ARBA00022692"/>
    </source>
</evidence>
<dbReference type="Proteomes" id="UP000239649">
    <property type="component" value="Unassembled WGS sequence"/>
</dbReference>
<evidence type="ECO:0000256" key="9">
    <source>
        <dbReference type="ARBA" id="ARBA00022967"/>
    </source>
</evidence>
<dbReference type="SFLD" id="SFLDG00002">
    <property type="entry name" value="C1.7:_P-type_atpase_like"/>
    <property type="match status" value="1"/>
</dbReference>
<feature type="binding site" evidence="14">
    <location>
        <position position="768"/>
    </location>
    <ligand>
        <name>ATP</name>
        <dbReference type="ChEBI" id="CHEBI:30616"/>
    </ligand>
</feature>
<feature type="transmembrane region" description="Helical" evidence="16">
    <location>
        <begin position="1203"/>
        <end position="1226"/>
    </location>
</feature>
<comment type="cofactor">
    <cofactor evidence="15">
        <name>Mg(2+)</name>
        <dbReference type="ChEBI" id="CHEBI:18420"/>
    </cofactor>
</comment>
<feature type="binding site" evidence="15">
    <location>
        <position position="540"/>
    </location>
    <ligand>
        <name>Mg(2+)</name>
        <dbReference type="ChEBI" id="CHEBI:18420"/>
    </ligand>
</feature>
<evidence type="ECO:0000313" key="21">
    <source>
        <dbReference type="EMBL" id="PSC69805.1"/>
    </source>
</evidence>
<evidence type="ECO:0000256" key="15">
    <source>
        <dbReference type="PIRSR" id="PIRSR606539-3"/>
    </source>
</evidence>
<evidence type="ECO:0000259" key="19">
    <source>
        <dbReference type="Pfam" id="PF16209"/>
    </source>
</evidence>
<evidence type="ECO:0000256" key="3">
    <source>
        <dbReference type="ARBA" id="ARBA00008109"/>
    </source>
</evidence>
<comment type="subcellular location">
    <subcellularLocation>
        <location evidence="2">Endomembrane system</location>
    </subcellularLocation>
    <subcellularLocation>
        <location evidence="1 16">Membrane</location>
        <topology evidence="1 16">Multi-pass membrane protein</topology>
    </subcellularLocation>
</comment>
<feature type="active site" description="4-aspartylphosphate intermediate" evidence="13">
    <location>
        <position position="538"/>
    </location>
</feature>
<dbReference type="Pfam" id="PF16212">
    <property type="entry name" value="PhoLip_ATPase_C"/>
    <property type="match status" value="1"/>
</dbReference>
<organism evidence="21 22">
    <name type="scientific">Micractinium conductrix</name>
    <dbReference type="NCBI Taxonomy" id="554055"/>
    <lineage>
        <taxon>Eukaryota</taxon>
        <taxon>Viridiplantae</taxon>
        <taxon>Chlorophyta</taxon>
        <taxon>core chlorophytes</taxon>
        <taxon>Trebouxiophyceae</taxon>
        <taxon>Chlorellales</taxon>
        <taxon>Chlorellaceae</taxon>
        <taxon>Chlorella clade</taxon>
        <taxon>Micractinium</taxon>
    </lineage>
</organism>
<feature type="binding site" evidence="14">
    <location>
        <position position="1067"/>
    </location>
    <ligand>
        <name>ATP</name>
        <dbReference type="ChEBI" id="CHEBI:30616"/>
    </ligand>
</feature>
<dbReference type="Pfam" id="PF00122">
    <property type="entry name" value="E1-E2_ATPase"/>
    <property type="match status" value="1"/>
</dbReference>
<dbReference type="SUPFAM" id="SSF56784">
    <property type="entry name" value="HAD-like"/>
    <property type="match status" value="1"/>
</dbReference>
<feature type="binding site" evidence="14">
    <location>
        <position position="540"/>
    </location>
    <ligand>
        <name>ATP</name>
        <dbReference type="ChEBI" id="CHEBI:30616"/>
    </ligand>
</feature>
<evidence type="ECO:0000256" key="5">
    <source>
        <dbReference type="ARBA" id="ARBA00022723"/>
    </source>
</evidence>
<feature type="binding site" evidence="15">
    <location>
        <position position="538"/>
    </location>
    <ligand>
        <name>Mg(2+)</name>
        <dbReference type="ChEBI" id="CHEBI:18420"/>
    </ligand>
</feature>
<evidence type="ECO:0000256" key="16">
    <source>
        <dbReference type="RuleBase" id="RU362033"/>
    </source>
</evidence>
<evidence type="ECO:0000256" key="6">
    <source>
        <dbReference type="ARBA" id="ARBA00022741"/>
    </source>
</evidence>
<feature type="transmembrane region" description="Helical" evidence="16">
    <location>
        <begin position="184"/>
        <end position="206"/>
    </location>
</feature>
<dbReference type="PROSITE" id="PS00154">
    <property type="entry name" value="ATPASE_E1_E2"/>
    <property type="match status" value="1"/>
</dbReference>
<dbReference type="GO" id="GO:0005886">
    <property type="term" value="C:plasma membrane"/>
    <property type="evidence" value="ECO:0007669"/>
    <property type="project" value="TreeGrafter"/>
</dbReference>
<dbReference type="InterPro" id="IPR044492">
    <property type="entry name" value="P_typ_ATPase_HD_dom"/>
</dbReference>
<dbReference type="PANTHER" id="PTHR24092">
    <property type="entry name" value="PROBABLE PHOSPHOLIPID-TRANSPORTING ATPASE"/>
    <property type="match status" value="1"/>
</dbReference>
<feature type="binding site" evidence="14">
    <location>
        <position position="1022"/>
    </location>
    <ligand>
        <name>ATP</name>
        <dbReference type="ChEBI" id="CHEBI:30616"/>
    </ligand>
</feature>
<keyword evidence="10 16" id="KW-1133">Transmembrane helix</keyword>
<dbReference type="InterPro" id="IPR032631">
    <property type="entry name" value="P-type_ATPase_N"/>
</dbReference>
<dbReference type="Gene3D" id="3.40.50.1000">
    <property type="entry name" value="HAD superfamily/HAD-like"/>
    <property type="match status" value="2"/>
</dbReference>
<dbReference type="GO" id="GO:0140326">
    <property type="term" value="F:ATPase-coupled intramembrane lipid transporter activity"/>
    <property type="evidence" value="ECO:0007669"/>
    <property type="project" value="UniProtKB-EC"/>
</dbReference>
<protein>
    <recommendedName>
        <fullName evidence="16">Phospholipid-transporting ATPase</fullName>
        <ecNumber evidence="16">7.6.2.1</ecNumber>
    </recommendedName>
</protein>
<accession>A0A2P6V6U5</accession>
<evidence type="ECO:0000256" key="12">
    <source>
        <dbReference type="ARBA" id="ARBA00034036"/>
    </source>
</evidence>
<evidence type="ECO:0000256" key="2">
    <source>
        <dbReference type="ARBA" id="ARBA00004308"/>
    </source>
</evidence>
<keyword evidence="5 15" id="KW-0479">Metal-binding</keyword>
<dbReference type="InterPro" id="IPR023298">
    <property type="entry name" value="ATPase_P-typ_TM_dom_sf"/>
</dbReference>
<dbReference type="GO" id="GO:0000287">
    <property type="term" value="F:magnesium ion binding"/>
    <property type="evidence" value="ECO:0007669"/>
    <property type="project" value="UniProtKB-UniRule"/>
</dbReference>
<dbReference type="InterPro" id="IPR059000">
    <property type="entry name" value="ATPase_P-type_domA"/>
</dbReference>
<dbReference type="Gene3D" id="2.70.150.10">
    <property type="entry name" value="Calcium-transporting ATPase, cytoplasmic transduction domain A"/>
    <property type="match status" value="1"/>
</dbReference>
<evidence type="ECO:0000256" key="14">
    <source>
        <dbReference type="PIRSR" id="PIRSR606539-2"/>
    </source>
</evidence>
<feature type="binding site" evidence="14">
    <location>
        <position position="704"/>
    </location>
    <ligand>
        <name>ATP</name>
        <dbReference type="ChEBI" id="CHEBI:30616"/>
    </ligand>
</feature>
<dbReference type="EC" id="7.6.2.1" evidence="16"/>
<comment type="similarity">
    <text evidence="3 16">Belongs to the cation transport ATPase (P-type) (TC 3.A.3) family. Type IV subfamily.</text>
</comment>
<keyword evidence="8 15" id="KW-0460">Magnesium</keyword>
<gene>
    <name evidence="21" type="ORF">C2E20_6796</name>
</gene>
<feature type="region of interest" description="Disordered" evidence="17">
    <location>
        <begin position="1"/>
        <end position="51"/>
    </location>
</feature>
<dbReference type="GO" id="GO:0016887">
    <property type="term" value="F:ATP hydrolysis activity"/>
    <property type="evidence" value="ECO:0007669"/>
    <property type="project" value="InterPro"/>
</dbReference>
<feature type="transmembrane region" description="Helical" evidence="16">
    <location>
        <begin position="1238"/>
        <end position="1259"/>
    </location>
</feature>